<dbReference type="Pfam" id="PF05137">
    <property type="entry name" value="PilN"/>
    <property type="match status" value="1"/>
</dbReference>
<proteinExistence type="predicted"/>
<evidence type="ECO:0008006" key="4">
    <source>
        <dbReference type="Google" id="ProtNLM"/>
    </source>
</evidence>
<keyword evidence="3" id="KW-1185">Reference proteome</keyword>
<protein>
    <recommendedName>
        <fullName evidence="4">Fimbrial assembly family protein</fullName>
    </recommendedName>
</protein>
<evidence type="ECO:0000256" key="1">
    <source>
        <dbReference type="SAM" id="Phobius"/>
    </source>
</evidence>
<evidence type="ECO:0000313" key="2">
    <source>
        <dbReference type="EMBL" id="KHD08023.2"/>
    </source>
</evidence>
<evidence type="ECO:0000313" key="3">
    <source>
        <dbReference type="Proteomes" id="UP000030428"/>
    </source>
</evidence>
<sequence>MLVSEGGNSRTTLINNLSEKRQMKIKFPKGFVKKRQKKPVSSDICLIVHGAVLLHGQQQKQITQADESFFTATQLAKAARSLLPKTTQKERIALALPSIEFVATSLKLPAIVANPKEVINLQMPTLLPGVTEQLLLSVEAASEGEQTCALWLPVKRATELFQAFDKEGLFLNGLLPRPLVVLPHTKKHFQVYDEDDKTITYMKWSGNVIQHWLHTLKVDCHEPLFQTQLDKALSSFSNGMEQERKTSLSNWQGMPIPSPSAYNYAFIPPHAGLRMAQEARQKKQRQMKVAVGALIVLVIGGLLFANFHKQGLEQRLADLKRKDTISQLRGEVVEIEEMIGPVKNFPHPDVILILEKLNAMIPKSSWITHFHIEWGTVKFEGYSPNPSELIEILSKEPHISNVEITRGTNKERGKEELKFGISLKLKGLNWLNYQSEYFSES</sequence>
<dbReference type="AlphaFoldDB" id="A0A0A6PBG2"/>
<accession>A0A0A6PBG2</accession>
<keyword evidence="1" id="KW-1133">Transmembrane helix</keyword>
<gene>
    <name evidence="2" type="ORF">PN36_24905</name>
</gene>
<dbReference type="EMBL" id="JSZA02000133">
    <property type="protein sequence ID" value="KHD08023.2"/>
    <property type="molecule type" value="Genomic_DNA"/>
</dbReference>
<comment type="caution">
    <text evidence="2">The sequence shown here is derived from an EMBL/GenBank/DDBJ whole genome shotgun (WGS) entry which is preliminary data.</text>
</comment>
<reference evidence="2 3" key="1">
    <citation type="journal article" date="2016" name="Front. Microbiol.">
        <title>Single-Cell (Meta-)Genomics of a Dimorphic Candidatus Thiomargarita nelsonii Reveals Genomic Plasticity.</title>
        <authorList>
            <person name="Flood B.E."/>
            <person name="Fliss P."/>
            <person name="Jones D.S."/>
            <person name="Dick G.J."/>
            <person name="Jain S."/>
            <person name="Kaster A.K."/>
            <person name="Winkel M."/>
            <person name="Mussmann M."/>
            <person name="Bailey J."/>
        </authorList>
    </citation>
    <scope>NUCLEOTIDE SEQUENCE [LARGE SCALE GENOMIC DNA]</scope>
    <source>
        <strain evidence="2">Hydrate Ridge</strain>
    </source>
</reference>
<keyword evidence="1" id="KW-0812">Transmembrane</keyword>
<organism evidence="2 3">
    <name type="scientific">Candidatus Thiomargarita nelsonii</name>
    <dbReference type="NCBI Taxonomy" id="1003181"/>
    <lineage>
        <taxon>Bacteria</taxon>
        <taxon>Pseudomonadati</taxon>
        <taxon>Pseudomonadota</taxon>
        <taxon>Gammaproteobacteria</taxon>
        <taxon>Thiotrichales</taxon>
        <taxon>Thiotrichaceae</taxon>
        <taxon>Thiomargarita</taxon>
    </lineage>
</organism>
<keyword evidence="1" id="KW-0472">Membrane</keyword>
<dbReference type="Proteomes" id="UP000030428">
    <property type="component" value="Unassembled WGS sequence"/>
</dbReference>
<feature type="transmembrane region" description="Helical" evidence="1">
    <location>
        <begin position="289"/>
        <end position="307"/>
    </location>
</feature>
<dbReference type="InterPro" id="IPR007813">
    <property type="entry name" value="PilN"/>
</dbReference>
<name>A0A0A6PBG2_9GAMM</name>